<organism evidence="7 8">
    <name type="scientific">Megalodesulfovibrio gigas (strain ATCC 19364 / DSM 1382 / NCIMB 9332 / VKM B-1759)</name>
    <name type="common">Desulfovibrio gigas</name>
    <dbReference type="NCBI Taxonomy" id="1121448"/>
    <lineage>
        <taxon>Bacteria</taxon>
        <taxon>Pseudomonadati</taxon>
        <taxon>Thermodesulfobacteriota</taxon>
        <taxon>Desulfovibrionia</taxon>
        <taxon>Desulfovibrionales</taxon>
        <taxon>Desulfovibrionaceae</taxon>
        <taxon>Megalodesulfovibrio</taxon>
    </lineage>
</organism>
<keyword evidence="5" id="KW-0804">Transcription</keyword>
<dbReference type="InterPro" id="IPR051446">
    <property type="entry name" value="HTH_trans_reg/aminotransferase"/>
</dbReference>
<keyword evidence="7" id="KW-0808">Transferase</keyword>
<dbReference type="RefSeq" id="WP_021758636.1">
    <property type="nucleotide sequence ID" value="NC_022444.1"/>
</dbReference>
<evidence type="ECO:0000256" key="2">
    <source>
        <dbReference type="ARBA" id="ARBA00022898"/>
    </source>
</evidence>
<dbReference type="PATRIC" id="fig|1121448.10.peg.127"/>
<dbReference type="Gene3D" id="3.40.640.10">
    <property type="entry name" value="Type I PLP-dependent aspartate aminotransferase-like (Major domain)"/>
    <property type="match status" value="1"/>
</dbReference>
<reference evidence="8" key="2">
    <citation type="submission" date="2013-07" db="EMBL/GenBank/DDBJ databases">
        <authorList>
            <person name="Morais-Silva F.O."/>
            <person name="Rezende A.M."/>
            <person name="Pimentel C."/>
            <person name="Resende D.M."/>
            <person name="Santos C.I."/>
            <person name="Clemente C."/>
            <person name="de Oliveira L.M."/>
            <person name="da Silva S.M."/>
            <person name="Costa D.A."/>
            <person name="Varela-Raposo A."/>
            <person name="Horacio E.C.A."/>
            <person name="Matos M."/>
            <person name="Flores O."/>
            <person name="Ruiz J.C."/>
            <person name="Rodrigues-Pousada C."/>
        </authorList>
    </citation>
    <scope>NUCLEOTIDE SEQUENCE [LARGE SCALE GENOMIC DNA]</scope>
    <source>
        <strain evidence="8">ATCC 19364 / DSM 1382 / NCIMB 9332 / VKM B-1759</strain>
    </source>
</reference>
<keyword evidence="4" id="KW-0238">DNA-binding</keyword>
<evidence type="ECO:0000256" key="4">
    <source>
        <dbReference type="ARBA" id="ARBA00023125"/>
    </source>
</evidence>
<proteinExistence type="inferred from homology"/>
<dbReference type="GO" id="GO:0008483">
    <property type="term" value="F:transaminase activity"/>
    <property type="evidence" value="ECO:0007669"/>
    <property type="project" value="UniProtKB-KW"/>
</dbReference>
<dbReference type="EMBL" id="CP006585">
    <property type="protein sequence ID" value="AGW12063.1"/>
    <property type="molecule type" value="Genomic_DNA"/>
</dbReference>
<keyword evidence="8" id="KW-1185">Reference proteome</keyword>
<evidence type="ECO:0000256" key="1">
    <source>
        <dbReference type="ARBA" id="ARBA00005384"/>
    </source>
</evidence>
<dbReference type="SMART" id="SM00345">
    <property type="entry name" value="HTH_GNTR"/>
    <property type="match status" value="1"/>
</dbReference>
<dbReference type="CDD" id="cd00609">
    <property type="entry name" value="AAT_like"/>
    <property type="match status" value="1"/>
</dbReference>
<accession>T2G731</accession>
<dbReference type="InterPro" id="IPR015422">
    <property type="entry name" value="PyrdxlP-dep_Trfase_small"/>
</dbReference>
<dbReference type="InterPro" id="IPR004839">
    <property type="entry name" value="Aminotransferase_I/II_large"/>
</dbReference>
<keyword evidence="3" id="KW-0805">Transcription regulation</keyword>
<dbReference type="STRING" id="1121448.DGI_0126"/>
<dbReference type="eggNOG" id="COG1167">
    <property type="taxonomic scope" value="Bacteria"/>
</dbReference>
<dbReference type="InterPro" id="IPR036388">
    <property type="entry name" value="WH-like_DNA-bd_sf"/>
</dbReference>
<dbReference type="PANTHER" id="PTHR46577:SF2">
    <property type="entry name" value="TRANSCRIPTIONAL REGULATORY PROTEIN"/>
    <property type="match status" value="1"/>
</dbReference>
<dbReference type="InterPro" id="IPR015424">
    <property type="entry name" value="PyrdxlP-dep_Trfase"/>
</dbReference>
<dbReference type="GO" id="GO:0003700">
    <property type="term" value="F:DNA-binding transcription factor activity"/>
    <property type="evidence" value="ECO:0007669"/>
    <property type="project" value="InterPro"/>
</dbReference>
<dbReference type="SUPFAM" id="SSF46785">
    <property type="entry name" value="Winged helix' DNA-binding domain"/>
    <property type="match status" value="1"/>
</dbReference>
<evidence type="ECO:0000259" key="6">
    <source>
        <dbReference type="PROSITE" id="PS50949"/>
    </source>
</evidence>
<dbReference type="KEGG" id="dgg:DGI_0126"/>
<protein>
    <submittedName>
        <fullName evidence="7">Putative transcriptional regulator, GntR family with aminotransferase domain</fullName>
    </submittedName>
</protein>
<dbReference type="HOGENOM" id="CLU_017584_0_0_7"/>
<dbReference type="InterPro" id="IPR036390">
    <property type="entry name" value="WH_DNA-bd_sf"/>
</dbReference>
<name>T2G731_MEGG1</name>
<dbReference type="Pfam" id="PF00392">
    <property type="entry name" value="GntR"/>
    <property type="match status" value="1"/>
</dbReference>
<dbReference type="SUPFAM" id="SSF53383">
    <property type="entry name" value="PLP-dependent transferases"/>
    <property type="match status" value="1"/>
</dbReference>
<dbReference type="PANTHER" id="PTHR46577">
    <property type="entry name" value="HTH-TYPE TRANSCRIPTIONAL REGULATORY PROTEIN GABR"/>
    <property type="match status" value="1"/>
</dbReference>
<evidence type="ECO:0000313" key="8">
    <source>
        <dbReference type="Proteomes" id="UP000016587"/>
    </source>
</evidence>
<reference evidence="7 8" key="1">
    <citation type="journal article" date="2013" name="J. Bacteriol.">
        <title>Roles of HynAB and Ech, the only two hydrogenases found in the model sulfate reducer Desulfovibrio gigas.</title>
        <authorList>
            <person name="Morais-Silva F.O."/>
            <person name="Santos C.I."/>
            <person name="Rodrigues R."/>
            <person name="Pereira I.A."/>
            <person name="Rodrigues-Pousada C."/>
        </authorList>
    </citation>
    <scope>NUCLEOTIDE SEQUENCE [LARGE SCALE GENOMIC DNA]</scope>
    <source>
        <strain evidence="8">ATCC 19364 / DSM 1382 / NCIMB 9332 / VKM B-1759</strain>
    </source>
</reference>
<keyword evidence="7" id="KW-0032">Aminotransferase</keyword>
<evidence type="ECO:0000256" key="5">
    <source>
        <dbReference type="ARBA" id="ARBA00023163"/>
    </source>
</evidence>
<dbReference type="InterPro" id="IPR000524">
    <property type="entry name" value="Tscrpt_reg_HTH_GntR"/>
</dbReference>
<dbReference type="Gene3D" id="3.90.1150.10">
    <property type="entry name" value="Aspartate Aminotransferase, domain 1"/>
    <property type="match status" value="1"/>
</dbReference>
<dbReference type="InterPro" id="IPR015421">
    <property type="entry name" value="PyrdxlP-dep_Trfase_major"/>
</dbReference>
<dbReference type="PROSITE" id="PS50949">
    <property type="entry name" value="HTH_GNTR"/>
    <property type="match status" value="1"/>
</dbReference>
<gene>
    <name evidence="7" type="ORF">DGI_0126</name>
</gene>
<dbReference type="AlphaFoldDB" id="T2G731"/>
<keyword evidence="2" id="KW-0663">Pyridoxal phosphate</keyword>
<feature type="domain" description="HTH gntR-type" evidence="6">
    <location>
        <begin position="10"/>
        <end position="78"/>
    </location>
</feature>
<dbReference type="OrthoDB" id="9804020at2"/>
<dbReference type="GO" id="GO:0003677">
    <property type="term" value="F:DNA binding"/>
    <property type="evidence" value="ECO:0007669"/>
    <property type="project" value="UniProtKB-KW"/>
</dbReference>
<sequence>MASPLPASDAPLYKRVEQRILGMIQTGSIPPGRKIPSLRETASAMGVSLTTVVQAYESLERIGVLESRPRSGFVVRQPAAALPPAGAPTMDAPVARTVRRGEIVRRVLETLGRDEVLPLGVAQVDPALLPARTLSRLLAEVSRREPDRVAHYAPVAGSMELRRQVARRLALAGVLAAPEELLTTCGATEGMSIALRALTHPGDAVLIASPTYHFFLQMLELMGLRAVEVPSHPHTGISPADVAEALDRFDIAACVLTPTWNNPDGSCMPPAAKAELVQLLSSRNIPLVEDDVYGDLVFPSSQPGNAPRPPACKAFDDHGVVTLVSSFSKTLTPGYRVGYLLPGKAVATKALEFKGMSTLSGAAPTELAVAEYLERGLYDRHLVRVTRELEQQTEAMRLAVSRHFPEGTRATTPRGGCILWVELPPGGPTGVDVFLRAAAEGIGISPGLLFSNSGGFERFLRLSTGLRFTPQVEQAVARLGAIARGM</sequence>
<evidence type="ECO:0000256" key="3">
    <source>
        <dbReference type="ARBA" id="ARBA00023015"/>
    </source>
</evidence>
<dbReference type="Gene3D" id="1.10.10.10">
    <property type="entry name" value="Winged helix-like DNA-binding domain superfamily/Winged helix DNA-binding domain"/>
    <property type="match status" value="1"/>
</dbReference>
<comment type="similarity">
    <text evidence="1">In the C-terminal section; belongs to the class-I pyridoxal-phosphate-dependent aminotransferase family.</text>
</comment>
<evidence type="ECO:0000313" key="7">
    <source>
        <dbReference type="EMBL" id="AGW12063.1"/>
    </source>
</evidence>
<dbReference type="Pfam" id="PF00155">
    <property type="entry name" value="Aminotran_1_2"/>
    <property type="match status" value="1"/>
</dbReference>
<dbReference type="CDD" id="cd07377">
    <property type="entry name" value="WHTH_GntR"/>
    <property type="match status" value="1"/>
</dbReference>
<dbReference type="GO" id="GO:0030170">
    <property type="term" value="F:pyridoxal phosphate binding"/>
    <property type="evidence" value="ECO:0007669"/>
    <property type="project" value="InterPro"/>
</dbReference>
<dbReference type="Proteomes" id="UP000016587">
    <property type="component" value="Chromosome"/>
</dbReference>